<feature type="transmembrane region" description="Helical" evidence="1">
    <location>
        <begin position="12"/>
        <end position="32"/>
    </location>
</feature>
<name>A0A1I1U0V0_9GAMM</name>
<dbReference type="OrthoDB" id="6292047at2"/>
<keyword evidence="1" id="KW-0472">Membrane</keyword>
<dbReference type="AlphaFoldDB" id="A0A1I1U0V0"/>
<dbReference type="Proteomes" id="UP000198862">
    <property type="component" value="Unassembled WGS sequence"/>
</dbReference>
<dbReference type="NCBIfam" id="NF038257">
    <property type="entry name" value="exopoly_VpsP"/>
    <property type="match status" value="1"/>
</dbReference>
<keyword evidence="1" id="KW-0812">Transmembrane</keyword>
<accession>A0A1I1U0V0</accession>
<keyword evidence="1" id="KW-1133">Transmembrane helix</keyword>
<keyword evidence="3" id="KW-1185">Reference proteome</keyword>
<evidence type="ECO:0000313" key="2">
    <source>
        <dbReference type="EMBL" id="SFD64486.1"/>
    </source>
</evidence>
<sequence length="234" mass="26996">MTQTKNAIFKYFTVGILSILCLTTLVISYSWGMANAWYFNASYYIDDWAKSGKLKNKIDYNNALAAINKAVSYDSEHPHYHHIKARIIHWGIGAGFEKKLDFSDVKILYKTSLSLREAWPDPWIDLARVNFIIEGLTDETQSYIDTALHYGPYQQSVTLGTLSLLMQGWNNLKPNQTSLFYKQLPIALNQNKLIYKTFELAKHNKLEKILCIQIKYNAELASLKKSHASRRFCK</sequence>
<evidence type="ECO:0000256" key="1">
    <source>
        <dbReference type="SAM" id="Phobius"/>
    </source>
</evidence>
<protein>
    <submittedName>
        <fullName evidence="2">Uncharacterized protein</fullName>
    </submittedName>
</protein>
<reference evidence="2 3" key="1">
    <citation type="submission" date="2016-10" db="EMBL/GenBank/DDBJ databases">
        <authorList>
            <person name="de Groot N.N."/>
        </authorList>
    </citation>
    <scope>NUCLEOTIDE SEQUENCE [LARGE SCALE GENOMIC DNA]</scope>
    <source>
        <strain evidence="2 3">DSM 6059</strain>
    </source>
</reference>
<gene>
    <name evidence="2" type="ORF">SAMN02745724_05073</name>
</gene>
<evidence type="ECO:0000313" key="3">
    <source>
        <dbReference type="Proteomes" id="UP000198862"/>
    </source>
</evidence>
<organism evidence="2 3">
    <name type="scientific">Pseudoalteromonas denitrificans DSM 6059</name>
    <dbReference type="NCBI Taxonomy" id="1123010"/>
    <lineage>
        <taxon>Bacteria</taxon>
        <taxon>Pseudomonadati</taxon>
        <taxon>Pseudomonadota</taxon>
        <taxon>Gammaproteobacteria</taxon>
        <taxon>Alteromonadales</taxon>
        <taxon>Pseudoalteromonadaceae</taxon>
        <taxon>Pseudoalteromonas</taxon>
    </lineage>
</organism>
<dbReference type="RefSeq" id="WP_091991410.1">
    <property type="nucleotide sequence ID" value="NZ_FOLO01000079.1"/>
</dbReference>
<dbReference type="EMBL" id="FOLO01000079">
    <property type="protein sequence ID" value="SFD64486.1"/>
    <property type="molecule type" value="Genomic_DNA"/>
</dbReference>
<dbReference type="STRING" id="1123010.SAMN02745724_05073"/>
<proteinExistence type="predicted"/>